<dbReference type="STRING" id="3821.A0A151QZZ9"/>
<proteinExistence type="predicted"/>
<evidence type="ECO:0000313" key="2">
    <source>
        <dbReference type="EMBL" id="KYP35880.1"/>
    </source>
</evidence>
<gene>
    <name evidence="2" type="ORF">KK1_043039</name>
</gene>
<dbReference type="Gramene" id="C.cajan_41421.t">
    <property type="protein sequence ID" value="C.cajan_41421.t.cds1"/>
    <property type="gene ID" value="C.cajan_41421"/>
</dbReference>
<dbReference type="Proteomes" id="UP000075243">
    <property type="component" value="Unassembled WGS sequence"/>
</dbReference>
<name>A0A151QZZ9_CAJCA</name>
<accession>A0A151QZZ9</accession>
<evidence type="ECO:0000256" key="1">
    <source>
        <dbReference type="SAM" id="Phobius"/>
    </source>
</evidence>
<dbReference type="EMBL" id="KQ484301">
    <property type="protein sequence ID" value="KYP35880.1"/>
    <property type="molecule type" value="Genomic_DNA"/>
</dbReference>
<dbReference type="AlphaFoldDB" id="A0A151QZZ9"/>
<organism evidence="2 3">
    <name type="scientific">Cajanus cajan</name>
    <name type="common">Pigeon pea</name>
    <name type="synonym">Cajanus indicus</name>
    <dbReference type="NCBI Taxonomy" id="3821"/>
    <lineage>
        <taxon>Eukaryota</taxon>
        <taxon>Viridiplantae</taxon>
        <taxon>Streptophyta</taxon>
        <taxon>Embryophyta</taxon>
        <taxon>Tracheophyta</taxon>
        <taxon>Spermatophyta</taxon>
        <taxon>Magnoliopsida</taxon>
        <taxon>eudicotyledons</taxon>
        <taxon>Gunneridae</taxon>
        <taxon>Pentapetalae</taxon>
        <taxon>rosids</taxon>
        <taxon>fabids</taxon>
        <taxon>Fabales</taxon>
        <taxon>Fabaceae</taxon>
        <taxon>Papilionoideae</taxon>
        <taxon>50 kb inversion clade</taxon>
        <taxon>NPAAA clade</taxon>
        <taxon>indigoferoid/millettioid clade</taxon>
        <taxon>Phaseoleae</taxon>
        <taxon>Cajanus</taxon>
    </lineage>
</organism>
<keyword evidence="1" id="KW-0812">Transmembrane</keyword>
<keyword evidence="1" id="KW-1133">Transmembrane helix</keyword>
<evidence type="ECO:0000313" key="3">
    <source>
        <dbReference type="Proteomes" id="UP000075243"/>
    </source>
</evidence>
<reference evidence="2" key="1">
    <citation type="journal article" date="2012" name="Nat. Biotechnol.">
        <title>Draft genome sequence of pigeonpea (Cajanus cajan), an orphan legume crop of resource-poor farmers.</title>
        <authorList>
            <person name="Varshney R.K."/>
            <person name="Chen W."/>
            <person name="Li Y."/>
            <person name="Bharti A.K."/>
            <person name="Saxena R.K."/>
            <person name="Schlueter J.A."/>
            <person name="Donoghue M.T."/>
            <person name="Azam S."/>
            <person name="Fan G."/>
            <person name="Whaley A.M."/>
            <person name="Farmer A.D."/>
            <person name="Sheridan J."/>
            <person name="Iwata A."/>
            <person name="Tuteja R."/>
            <person name="Penmetsa R.V."/>
            <person name="Wu W."/>
            <person name="Upadhyaya H.D."/>
            <person name="Yang S.P."/>
            <person name="Shah T."/>
            <person name="Saxena K.B."/>
            <person name="Michael T."/>
            <person name="McCombie W.R."/>
            <person name="Yang B."/>
            <person name="Zhang G."/>
            <person name="Yang H."/>
            <person name="Wang J."/>
            <person name="Spillane C."/>
            <person name="Cook D.R."/>
            <person name="May G.D."/>
            <person name="Xu X."/>
            <person name="Jackson S.A."/>
        </authorList>
    </citation>
    <scope>NUCLEOTIDE SEQUENCE [LARGE SCALE GENOMIC DNA]</scope>
</reference>
<keyword evidence="1" id="KW-0472">Membrane</keyword>
<protein>
    <submittedName>
        <fullName evidence="2">E3 ubiquitin-protein ligase At4g11680 family</fullName>
    </submittedName>
</protein>
<feature type="transmembrane region" description="Helical" evidence="1">
    <location>
        <begin position="33"/>
        <end position="51"/>
    </location>
</feature>
<sequence length="59" mass="6567">MLLQEPLVCVREVEVEGRQSDWAYSAPVVAMDVLWNVAFLAIGIVVLVLSAKEEVPKVR</sequence>
<keyword evidence="3" id="KW-1185">Reference proteome</keyword>